<evidence type="ECO:0000256" key="1">
    <source>
        <dbReference type="ARBA" id="ARBA00004141"/>
    </source>
</evidence>
<feature type="transmembrane region" description="Helical" evidence="6">
    <location>
        <begin position="203"/>
        <end position="221"/>
    </location>
</feature>
<name>A0A9D0YVD7_9FIRM</name>
<feature type="transmembrane region" description="Helical" evidence="6">
    <location>
        <begin position="241"/>
        <end position="262"/>
    </location>
</feature>
<sequence length="309" mass="30911">MPIHAALLPVLVLCVILVNGWTDAPNAIATAVGSGALAFRPAVALAAVCNFAGVALACLCFPAVAATMENLVRFSSPQATQAGLCGALLAVILWGVAAWRFGLPTSESHALLAGLSGAALALGADIQPSAWAAVGVGLVLSLPAGVVAGRAVCCGLGRIPHNPIQGQRWAAALTAFLHGAQDGQKFLALLLMAQGVSAARPPLTLLLLTACTMALGTGLGGRRIVEKIGHELAHLTPTQGLAADVGTGVVLGVCSALGLPVSTSHAKVAAICGASPHPKAGVVAQLLLVWALTFPACMGLGYVFARLMG</sequence>
<dbReference type="InterPro" id="IPR001204">
    <property type="entry name" value="Phos_transporter"/>
</dbReference>
<dbReference type="GO" id="GO:0016020">
    <property type="term" value="C:membrane"/>
    <property type="evidence" value="ECO:0007669"/>
    <property type="project" value="UniProtKB-SubCell"/>
</dbReference>
<dbReference type="Proteomes" id="UP000886879">
    <property type="component" value="Unassembled WGS sequence"/>
</dbReference>
<keyword evidence="2" id="KW-0813">Transport</keyword>
<dbReference type="GO" id="GO:0035435">
    <property type="term" value="P:phosphate ion transmembrane transport"/>
    <property type="evidence" value="ECO:0007669"/>
    <property type="project" value="TreeGrafter"/>
</dbReference>
<dbReference type="AlphaFoldDB" id="A0A9D0YVD7"/>
<accession>A0A9D0YVD7</accession>
<evidence type="ECO:0000313" key="7">
    <source>
        <dbReference type="EMBL" id="HIQ61498.1"/>
    </source>
</evidence>
<keyword evidence="4 6" id="KW-1133">Transmembrane helix</keyword>
<feature type="transmembrane region" description="Helical" evidence="6">
    <location>
        <begin position="130"/>
        <end position="157"/>
    </location>
</feature>
<feature type="transmembrane region" description="Helical" evidence="6">
    <location>
        <begin position="282"/>
        <end position="305"/>
    </location>
</feature>
<dbReference type="PANTHER" id="PTHR11101:SF80">
    <property type="entry name" value="PHOSPHATE TRANSPORTER"/>
    <property type="match status" value="1"/>
</dbReference>
<dbReference type="GO" id="GO:0005315">
    <property type="term" value="F:phosphate transmembrane transporter activity"/>
    <property type="evidence" value="ECO:0007669"/>
    <property type="project" value="InterPro"/>
</dbReference>
<feature type="transmembrane region" description="Helical" evidence="6">
    <location>
        <begin position="44"/>
        <end position="67"/>
    </location>
</feature>
<keyword evidence="3 6" id="KW-0812">Transmembrane</keyword>
<feature type="transmembrane region" description="Helical" evidence="6">
    <location>
        <begin position="79"/>
        <end position="101"/>
    </location>
</feature>
<dbReference type="EMBL" id="DVFO01000087">
    <property type="protein sequence ID" value="HIQ61498.1"/>
    <property type="molecule type" value="Genomic_DNA"/>
</dbReference>
<dbReference type="PANTHER" id="PTHR11101">
    <property type="entry name" value="PHOSPHATE TRANSPORTER"/>
    <property type="match status" value="1"/>
</dbReference>
<reference evidence="7" key="1">
    <citation type="submission" date="2020-10" db="EMBL/GenBank/DDBJ databases">
        <authorList>
            <person name="Gilroy R."/>
        </authorList>
    </citation>
    <scope>NUCLEOTIDE SEQUENCE</scope>
    <source>
        <strain evidence="7">ChiGjej2B2-12916</strain>
    </source>
</reference>
<evidence type="ECO:0000256" key="3">
    <source>
        <dbReference type="ARBA" id="ARBA00022692"/>
    </source>
</evidence>
<proteinExistence type="predicted"/>
<comment type="caution">
    <text evidence="7">The sequence shown here is derived from an EMBL/GenBank/DDBJ whole genome shotgun (WGS) entry which is preliminary data.</text>
</comment>
<evidence type="ECO:0000256" key="6">
    <source>
        <dbReference type="SAM" id="Phobius"/>
    </source>
</evidence>
<evidence type="ECO:0000256" key="2">
    <source>
        <dbReference type="ARBA" id="ARBA00022448"/>
    </source>
</evidence>
<dbReference type="Pfam" id="PF01384">
    <property type="entry name" value="PHO4"/>
    <property type="match status" value="2"/>
</dbReference>
<reference evidence="7" key="2">
    <citation type="journal article" date="2021" name="PeerJ">
        <title>Extensive microbial diversity within the chicken gut microbiome revealed by metagenomics and culture.</title>
        <authorList>
            <person name="Gilroy R."/>
            <person name="Ravi A."/>
            <person name="Getino M."/>
            <person name="Pursley I."/>
            <person name="Horton D.L."/>
            <person name="Alikhan N.F."/>
            <person name="Baker D."/>
            <person name="Gharbi K."/>
            <person name="Hall N."/>
            <person name="Watson M."/>
            <person name="Adriaenssens E.M."/>
            <person name="Foster-Nyarko E."/>
            <person name="Jarju S."/>
            <person name="Secka A."/>
            <person name="Antonio M."/>
            <person name="Oren A."/>
            <person name="Chaudhuri R.R."/>
            <person name="La Ragione R."/>
            <person name="Hildebrand F."/>
            <person name="Pallen M.J."/>
        </authorList>
    </citation>
    <scope>NUCLEOTIDE SEQUENCE</scope>
    <source>
        <strain evidence="7">ChiGjej2B2-12916</strain>
    </source>
</reference>
<evidence type="ECO:0000256" key="5">
    <source>
        <dbReference type="ARBA" id="ARBA00023136"/>
    </source>
</evidence>
<evidence type="ECO:0000313" key="8">
    <source>
        <dbReference type="Proteomes" id="UP000886879"/>
    </source>
</evidence>
<keyword evidence="5 6" id="KW-0472">Membrane</keyword>
<protein>
    <submittedName>
        <fullName evidence="7">Inorganic phosphate transporter</fullName>
    </submittedName>
</protein>
<gene>
    <name evidence="7" type="ORF">IAD31_07915</name>
</gene>
<comment type="subcellular location">
    <subcellularLocation>
        <location evidence="1">Membrane</location>
        <topology evidence="1">Multi-pass membrane protein</topology>
    </subcellularLocation>
</comment>
<organism evidence="7 8">
    <name type="scientific">Candidatus Enterenecus faecium</name>
    <dbReference type="NCBI Taxonomy" id="2840780"/>
    <lineage>
        <taxon>Bacteria</taxon>
        <taxon>Bacillati</taxon>
        <taxon>Bacillota</taxon>
        <taxon>Clostridia</taxon>
        <taxon>Eubacteriales</taxon>
        <taxon>Candidatus Enterenecus</taxon>
    </lineage>
</organism>
<evidence type="ECO:0000256" key="4">
    <source>
        <dbReference type="ARBA" id="ARBA00022989"/>
    </source>
</evidence>